<evidence type="ECO:0000259" key="5">
    <source>
        <dbReference type="Pfam" id="PF07980"/>
    </source>
</evidence>
<dbReference type="SUPFAM" id="SSF48452">
    <property type="entry name" value="TPR-like"/>
    <property type="match status" value="1"/>
</dbReference>
<evidence type="ECO:0000256" key="4">
    <source>
        <dbReference type="ARBA" id="ARBA00023237"/>
    </source>
</evidence>
<feature type="domain" description="RagB/SusD" evidence="5">
    <location>
        <begin position="8"/>
        <end position="249"/>
    </location>
</feature>
<comment type="caution">
    <text evidence="6">The sequence shown here is derived from an EMBL/GenBank/DDBJ whole genome shotgun (WGS) entry which is preliminary data.</text>
</comment>
<organism evidence="6">
    <name type="scientific">bioreactor metagenome</name>
    <dbReference type="NCBI Taxonomy" id="1076179"/>
    <lineage>
        <taxon>unclassified sequences</taxon>
        <taxon>metagenomes</taxon>
        <taxon>ecological metagenomes</taxon>
    </lineage>
</organism>
<evidence type="ECO:0000256" key="3">
    <source>
        <dbReference type="ARBA" id="ARBA00023136"/>
    </source>
</evidence>
<keyword evidence="4" id="KW-0998">Cell outer membrane</keyword>
<evidence type="ECO:0000256" key="2">
    <source>
        <dbReference type="ARBA" id="ARBA00022729"/>
    </source>
</evidence>
<dbReference type="AlphaFoldDB" id="A0A645ECF4"/>
<reference evidence="6" key="1">
    <citation type="submission" date="2019-08" db="EMBL/GenBank/DDBJ databases">
        <authorList>
            <person name="Kucharzyk K."/>
            <person name="Murdoch R.W."/>
            <person name="Higgins S."/>
            <person name="Loffler F."/>
        </authorList>
    </citation>
    <scope>NUCLEOTIDE SEQUENCE</scope>
</reference>
<dbReference type="InterPro" id="IPR012944">
    <property type="entry name" value="SusD_RagB_dom"/>
</dbReference>
<proteinExistence type="predicted"/>
<keyword evidence="2" id="KW-0732">Signal</keyword>
<evidence type="ECO:0000313" key="6">
    <source>
        <dbReference type="EMBL" id="MPM99009.1"/>
    </source>
</evidence>
<keyword evidence="3" id="KW-0472">Membrane</keyword>
<accession>A0A645ECF4</accession>
<name>A0A645ECF4_9ZZZZ</name>
<gene>
    <name evidence="6" type="ORF">SDC9_146199</name>
</gene>
<dbReference type="Pfam" id="PF07980">
    <property type="entry name" value="SusD_RagB"/>
    <property type="match status" value="1"/>
</dbReference>
<protein>
    <recommendedName>
        <fullName evidence="5">RagB/SusD domain-containing protein</fullName>
    </recommendedName>
</protein>
<dbReference type="GO" id="GO:0009279">
    <property type="term" value="C:cell outer membrane"/>
    <property type="evidence" value="ECO:0007669"/>
    <property type="project" value="UniProtKB-SubCell"/>
</dbReference>
<dbReference type="InterPro" id="IPR011990">
    <property type="entry name" value="TPR-like_helical_dom_sf"/>
</dbReference>
<sequence length="249" mass="28882">MNKELTTVPTQWLVDSYDMADGSEPIVGYNSDYSPVINPISGYNEQDPYKNRDPRFYQTILHHGMTWPKVNNKPAKVDITTPNNWGSGYFLVKFLDDRIDHRTGGQTSMNFIMMRYAEVLLNYAEAVNEASDTQAARTKAVEQLNRIRKRAGIINPINASDYTQSTLRERIRKERRVELCFEEHRFFDIRRWKIANDVMNKPAIGIAIENGNFTRKVLDNRNYNERMNLAPLPNNEVNNSPLIFQNPGY</sequence>
<dbReference type="Gene3D" id="1.25.40.390">
    <property type="match status" value="1"/>
</dbReference>
<evidence type="ECO:0000256" key="1">
    <source>
        <dbReference type="ARBA" id="ARBA00004442"/>
    </source>
</evidence>
<comment type="subcellular location">
    <subcellularLocation>
        <location evidence="1">Cell outer membrane</location>
    </subcellularLocation>
</comment>
<dbReference type="EMBL" id="VSSQ01045133">
    <property type="protein sequence ID" value="MPM99009.1"/>
    <property type="molecule type" value="Genomic_DNA"/>
</dbReference>